<gene>
    <name evidence="1" type="ORF">E1269_11315</name>
</gene>
<dbReference type="AlphaFoldDB" id="A0A4R5DIQ2"/>
<reference evidence="1 2" key="1">
    <citation type="submission" date="2019-03" db="EMBL/GenBank/DDBJ databases">
        <title>Draft genome sequences of novel Actinobacteria.</title>
        <authorList>
            <person name="Sahin N."/>
            <person name="Ay H."/>
            <person name="Saygin H."/>
        </authorList>
    </citation>
    <scope>NUCLEOTIDE SEQUENCE [LARGE SCALE GENOMIC DNA]</scope>
    <source>
        <strain evidence="1 2">5K138</strain>
    </source>
</reference>
<name>A0A4R5DIQ2_9ACTN</name>
<evidence type="ECO:0000313" key="2">
    <source>
        <dbReference type="Proteomes" id="UP000294739"/>
    </source>
</evidence>
<protein>
    <submittedName>
        <fullName evidence="1">DNA-binding protein</fullName>
    </submittedName>
</protein>
<organism evidence="1 2">
    <name type="scientific">Jiangella asiatica</name>
    <dbReference type="NCBI Taxonomy" id="2530372"/>
    <lineage>
        <taxon>Bacteria</taxon>
        <taxon>Bacillati</taxon>
        <taxon>Actinomycetota</taxon>
        <taxon>Actinomycetes</taxon>
        <taxon>Jiangellales</taxon>
        <taxon>Jiangellaceae</taxon>
        <taxon>Jiangella</taxon>
    </lineage>
</organism>
<sequence length="70" mass="7453">MTSTKPLAADELRDLPATIDVVTAGRFLGIGRQSSYALARTDDFPVKVHRLGGRLRVVTADLAAFLGVAL</sequence>
<dbReference type="InParanoid" id="A0A4R5DIQ2"/>
<accession>A0A4R5DIQ2</accession>
<dbReference type="Proteomes" id="UP000294739">
    <property type="component" value="Unassembled WGS sequence"/>
</dbReference>
<dbReference type="GO" id="GO:0003677">
    <property type="term" value="F:DNA binding"/>
    <property type="evidence" value="ECO:0007669"/>
    <property type="project" value="UniProtKB-KW"/>
</dbReference>
<proteinExistence type="predicted"/>
<comment type="caution">
    <text evidence="1">The sequence shown here is derived from an EMBL/GenBank/DDBJ whole genome shotgun (WGS) entry which is preliminary data.</text>
</comment>
<dbReference type="OrthoDB" id="3541350at2"/>
<dbReference type="EMBL" id="SMKZ01000013">
    <property type="protein sequence ID" value="TDE10655.1"/>
    <property type="molecule type" value="Genomic_DNA"/>
</dbReference>
<keyword evidence="1" id="KW-0238">DNA-binding</keyword>
<keyword evidence="2" id="KW-1185">Reference proteome</keyword>
<evidence type="ECO:0000313" key="1">
    <source>
        <dbReference type="EMBL" id="TDE10655.1"/>
    </source>
</evidence>
<dbReference type="RefSeq" id="WP_131894433.1">
    <property type="nucleotide sequence ID" value="NZ_SMKZ01000013.1"/>
</dbReference>